<proteinExistence type="predicted"/>
<dbReference type="AlphaFoldDB" id="A0A0A9H0T4"/>
<accession>A0A0A9H0T4</accession>
<evidence type="ECO:0000313" key="1">
    <source>
        <dbReference type="EMBL" id="JAE30382.1"/>
    </source>
</evidence>
<organism evidence="1">
    <name type="scientific">Arundo donax</name>
    <name type="common">Giant reed</name>
    <name type="synonym">Donax arundinaceus</name>
    <dbReference type="NCBI Taxonomy" id="35708"/>
    <lineage>
        <taxon>Eukaryota</taxon>
        <taxon>Viridiplantae</taxon>
        <taxon>Streptophyta</taxon>
        <taxon>Embryophyta</taxon>
        <taxon>Tracheophyta</taxon>
        <taxon>Spermatophyta</taxon>
        <taxon>Magnoliopsida</taxon>
        <taxon>Liliopsida</taxon>
        <taxon>Poales</taxon>
        <taxon>Poaceae</taxon>
        <taxon>PACMAD clade</taxon>
        <taxon>Arundinoideae</taxon>
        <taxon>Arundineae</taxon>
        <taxon>Arundo</taxon>
    </lineage>
</organism>
<reference evidence="1" key="2">
    <citation type="journal article" date="2015" name="Data Brief">
        <title>Shoot transcriptome of the giant reed, Arundo donax.</title>
        <authorList>
            <person name="Barrero R.A."/>
            <person name="Guerrero F.D."/>
            <person name="Moolhuijzen P."/>
            <person name="Goolsby J.A."/>
            <person name="Tidwell J."/>
            <person name="Bellgard S.E."/>
            <person name="Bellgard M.I."/>
        </authorList>
    </citation>
    <scope>NUCLEOTIDE SEQUENCE</scope>
    <source>
        <tissue evidence="1">Shoot tissue taken approximately 20 cm above the soil surface</tissue>
    </source>
</reference>
<name>A0A0A9H0T4_ARUDO</name>
<protein>
    <submittedName>
        <fullName evidence="1">Uncharacterized protein</fullName>
    </submittedName>
</protein>
<sequence length="55" mass="6375">MSPLFRPLTFSCSSMVSLELEASTFRGCLALTNSFFRKIKPGYCFEKKKRNTRTF</sequence>
<reference evidence="1" key="1">
    <citation type="submission" date="2014-09" db="EMBL/GenBank/DDBJ databases">
        <authorList>
            <person name="Magalhaes I.L.F."/>
            <person name="Oliveira U."/>
            <person name="Santos F.R."/>
            <person name="Vidigal T.H.D.A."/>
            <person name="Brescovit A.D."/>
            <person name="Santos A.J."/>
        </authorList>
    </citation>
    <scope>NUCLEOTIDE SEQUENCE</scope>
    <source>
        <tissue evidence="1">Shoot tissue taken approximately 20 cm above the soil surface</tissue>
    </source>
</reference>
<dbReference type="EMBL" id="GBRH01167514">
    <property type="protein sequence ID" value="JAE30382.1"/>
    <property type="molecule type" value="Transcribed_RNA"/>
</dbReference>